<sequence>MMDQLPGLLADRLVLAASMLVIIASVWLFSNFFDYSNKLPLLGREYGNSEKRRKAYLAGAARLYEKGHNLFKTKPYRLTTMDGERIVVPLSALDELRRLPEDQLSIAESLQRVTETRYTGVTAEWTLLAHIIRSDLTQSLNRLLPKMAEEVDRTVKEVIGPCDDWTSEVVYQQLLKIIAIVSGSVFLGPDLCRRNEYLHASIKYTVDAFRGIGKLKKWHELLRPVGQFFTPELKTIAEHRRKAREFLIPVIRERKAAMEAGRELPDDLLQWMMNKADKLKISEIQLADEQLSVSMAAIHTTTNAANDTLCELITRPELMREVRDEIVRVLSDNGGIFTPHALFELKLLDSVLRETQRFNGSGKIRFPRWVKKPIMLKDGTYIPRGYFIEAPYTAIVSDPELYPDPEVFDPYRFLNLRNGKTEDKINYASREQYQFVNVAKENMGFGFGRHACPGRFFAAAELKLILANIILHYDLQMPNGATGGYQNSGSGGRLSKDPKNQMEFKRVQGNEETP</sequence>
<dbReference type="Pfam" id="PF00067">
    <property type="entry name" value="p450"/>
    <property type="match status" value="1"/>
</dbReference>
<proteinExistence type="inferred from homology"/>
<dbReference type="PRINTS" id="PR00465">
    <property type="entry name" value="EP450IV"/>
</dbReference>
<gene>
    <name evidence="11" type="ORF">N8I77_006904</name>
</gene>
<evidence type="ECO:0000313" key="11">
    <source>
        <dbReference type="EMBL" id="KAK2608286.1"/>
    </source>
</evidence>
<comment type="similarity">
    <text evidence="2 8">Belongs to the cytochrome P450 family.</text>
</comment>
<dbReference type="GO" id="GO:0020037">
    <property type="term" value="F:heme binding"/>
    <property type="evidence" value="ECO:0007669"/>
    <property type="project" value="InterPro"/>
</dbReference>
<feature type="compositionally biased region" description="Basic and acidic residues" evidence="9">
    <location>
        <begin position="494"/>
        <end position="514"/>
    </location>
</feature>
<evidence type="ECO:0000256" key="7">
    <source>
        <dbReference type="PIRSR" id="PIRSR602403-1"/>
    </source>
</evidence>
<dbReference type="Proteomes" id="UP001265746">
    <property type="component" value="Unassembled WGS sequence"/>
</dbReference>
<keyword evidence="3 7" id="KW-0479">Metal-binding</keyword>
<evidence type="ECO:0000313" key="12">
    <source>
        <dbReference type="Proteomes" id="UP001265746"/>
    </source>
</evidence>
<accession>A0AAD9W4E8</accession>
<keyword evidence="12" id="KW-1185">Reference proteome</keyword>
<dbReference type="GO" id="GO:0005506">
    <property type="term" value="F:iron ion binding"/>
    <property type="evidence" value="ECO:0007669"/>
    <property type="project" value="InterPro"/>
</dbReference>
<evidence type="ECO:0000256" key="9">
    <source>
        <dbReference type="SAM" id="MobiDB-lite"/>
    </source>
</evidence>
<feature type="transmembrane region" description="Helical" evidence="10">
    <location>
        <begin position="12"/>
        <end position="30"/>
    </location>
</feature>
<feature type="binding site" description="axial binding residue" evidence="7">
    <location>
        <position position="452"/>
    </location>
    <ligand>
        <name>heme</name>
        <dbReference type="ChEBI" id="CHEBI:30413"/>
    </ligand>
    <ligandPart>
        <name>Fe</name>
        <dbReference type="ChEBI" id="CHEBI:18248"/>
    </ligandPart>
</feature>
<dbReference type="PANTHER" id="PTHR46206">
    <property type="entry name" value="CYTOCHROME P450"/>
    <property type="match status" value="1"/>
</dbReference>
<evidence type="ECO:0000256" key="3">
    <source>
        <dbReference type="ARBA" id="ARBA00022723"/>
    </source>
</evidence>
<name>A0AAD9W4E8_PHOAM</name>
<comment type="cofactor">
    <cofactor evidence="1 7">
        <name>heme</name>
        <dbReference type="ChEBI" id="CHEBI:30413"/>
    </cofactor>
</comment>
<keyword evidence="5 7" id="KW-0408">Iron</keyword>
<evidence type="ECO:0000256" key="5">
    <source>
        <dbReference type="ARBA" id="ARBA00023004"/>
    </source>
</evidence>
<dbReference type="Gene3D" id="1.10.630.10">
    <property type="entry name" value="Cytochrome P450"/>
    <property type="match status" value="1"/>
</dbReference>
<evidence type="ECO:0000256" key="2">
    <source>
        <dbReference type="ARBA" id="ARBA00010617"/>
    </source>
</evidence>
<evidence type="ECO:0000256" key="10">
    <source>
        <dbReference type="SAM" id="Phobius"/>
    </source>
</evidence>
<keyword evidence="10" id="KW-0812">Transmembrane</keyword>
<dbReference type="AlphaFoldDB" id="A0AAD9W4E8"/>
<dbReference type="InterPro" id="IPR017972">
    <property type="entry name" value="Cyt_P450_CS"/>
</dbReference>
<keyword evidence="10" id="KW-1133">Transmembrane helix</keyword>
<feature type="region of interest" description="Disordered" evidence="9">
    <location>
        <begin position="484"/>
        <end position="514"/>
    </location>
</feature>
<dbReference type="GO" id="GO:0016705">
    <property type="term" value="F:oxidoreductase activity, acting on paired donors, with incorporation or reduction of molecular oxygen"/>
    <property type="evidence" value="ECO:0007669"/>
    <property type="project" value="InterPro"/>
</dbReference>
<evidence type="ECO:0000256" key="4">
    <source>
        <dbReference type="ARBA" id="ARBA00023002"/>
    </source>
</evidence>
<dbReference type="GO" id="GO:0004497">
    <property type="term" value="F:monooxygenase activity"/>
    <property type="evidence" value="ECO:0007669"/>
    <property type="project" value="UniProtKB-KW"/>
</dbReference>
<keyword evidence="7 8" id="KW-0349">Heme</keyword>
<reference evidence="11" key="1">
    <citation type="submission" date="2023-06" db="EMBL/GenBank/DDBJ databases">
        <authorList>
            <person name="Noh H."/>
        </authorList>
    </citation>
    <scope>NUCLEOTIDE SEQUENCE</scope>
    <source>
        <strain evidence="11">DUCC20226</strain>
    </source>
</reference>
<organism evidence="11 12">
    <name type="scientific">Phomopsis amygdali</name>
    <name type="common">Fusicoccum amygdali</name>
    <dbReference type="NCBI Taxonomy" id="1214568"/>
    <lineage>
        <taxon>Eukaryota</taxon>
        <taxon>Fungi</taxon>
        <taxon>Dikarya</taxon>
        <taxon>Ascomycota</taxon>
        <taxon>Pezizomycotina</taxon>
        <taxon>Sordariomycetes</taxon>
        <taxon>Sordariomycetidae</taxon>
        <taxon>Diaporthales</taxon>
        <taxon>Diaporthaceae</taxon>
        <taxon>Diaporthe</taxon>
    </lineage>
</organism>
<evidence type="ECO:0000256" key="8">
    <source>
        <dbReference type="RuleBase" id="RU000461"/>
    </source>
</evidence>
<evidence type="ECO:0000256" key="1">
    <source>
        <dbReference type="ARBA" id="ARBA00001971"/>
    </source>
</evidence>
<keyword evidence="4 8" id="KW-0560">Oxidoreductase</keyword>
<dbReference type="EMBL" id="JAUJFL010000003">
    <property type="protein sequence ID" value="KAK2608286.1"/>
    <property type="molecule type" value="Genomic_DNA"/>
</dbReference>
<evidence type="ECO:0008006" key="13">
    <source>
        <dbReference type="Google" id="ProtNLM"/>
    </source>
</evidence>
<keyword evidence="6 8" id="KW-0503">Monooxygenase</keyword>
<evidence type="ECO:0000256" key="6">
    <source>
        <dbReference type="ARBA" id="ARBA00023033"/>
    </source>
</evidence>
<dbReference type="CDD" id="cd11041">
    <property type="entry name" value="CYP503A1-like"/>
    <property type="match status" value="1"/>
</dbReference>
<dbReference type="InterPro" id="IPR036396">
    <property type="entry name" value="Cyt_P450_sf"/>
</dbReference>
<comment type="caution">
    <text evidence="11">The sequence shown here is derived from an EMBL/GenBank/DDBJ whole genome shotgun (WGS) entry which is preliminary data.</text>
</comment>
<protein>
    <recommendedName>
        <fullName evidence="13">Ent-kaurene oxidase</fullName>
    </recommendedName>
</protein>
<keyword evidence="10" id="KW-0472">Membrane</keyword>
<dbReference type="SUPFAM" id="SSF48264">
    <property type="entry name" value="Cytochrome P450"/>
    <property type="match status" value="1"/>
</dbReference>
<dbReference type="InterPro" id="IPR002403">
    <property type="entry name" value="Cyt_P450_E_grp-IV"/>
</dbReference>
<dbReference type="PANTHER" id="PTHR46206:SF7">
    <property type="entry name" value="P450, PUTATIVE (EUROFUNG)-RELATED"/>
    <property type="match status" value="1"/>
</dbReference>
<dbReference type="PROSITE" id="PS00086">
    <property type="entry name" value="CYTOCHROME_P450"/>
    <property type="match status" value="1"/>
</dbReference>
<dbReference type="InterPro" id="IPR001128">
    <property type="entry name" value="Cyt_P450"/>
</dbReference>